<dbReference type="PANTHER" id="PTHR42993">
    <property type="entry name" value="MAOC-LIKE DEHYDRATASE DOMAIN-CONTAINING PROTEIN"/>
    <property type="match status" value="1"/>
</dbReference>
<dbReference type="InterPro" id="IPR039375">
    <property type="entry name" value="NodN-like"/>
</dbReference>
<dbReference type="PANTHER" id="PTHR42993:SF1">
    <property type="entry name" value="MAOC-LIKE DEHYDRATASE DOMAIN-CONTAINING PROTEIN"/>
    <property type="match status" value="1"/>
</dbReference>
<comment type="similarity">
    <text evidence="1">Belongs to the enoyl-CoA hydratase/isomerase family.</text>
</comment>
<dbReference type="Gene3D" id="3.10.129.10">
    <property type="entry name" value="Hotdog Thioesterase"/>
    <property type="match status" value="1"/>
</dbReference>
<dbReference type="AlphaFoldDB" id="A0A857KFR4"/>
<dbReference type="CDD" id="cd03450">
    <property type="entry name" value="NodN"/>
    <property type="match status" value="1"/>
</dbReference>
<dbReference type="InterPro" id="IPR002539">
    <property type="entry name" value="MaoC-like_dom"/>
</dbReference>
<sequence>MTDSEPKVFTSVDEMRAAIGQDLGSGEWLEITQERVNAFAEATGDFQWIHLDAERAKDGPFGTTIAHGYLTLSLLPVIAGGIFSVEGPKLVINYGSNKVRFPHPVPVGSRIRSNAIITSVEETKVGVNMVVTNTVEIEGIDKPALVSENIRLLVY</sequence>
<dbReference type="Pfam" id="PF01575">
    <property type="entry name" value="MaoC_dehydratas"/>
    <property type="match status" value="1"/>
</dbReference>
<gene>
    <name evidence="2" type="ORF">GII30_02090</name>
</gene>
<protein>
    <submittedName>
        <fullName evidence="2">Dehydratase</fullName>
    </submittedName>
</protein>
<organism evidence="2">
    <name type="scientific">Gordonia amarae</name>
    <dbReference type="NCBI Taxonomy" id="36821"/>
    <lineage>
        <taxon>Bacteria</taxon>
        <taxon>Bacillati</taxon>
        <taxon>Actinomycetota</taxon>
        <taxon>Actinomycetes</taxon>
        <taxon>Mycobacteriales</taxon>
        <taxon>Gordoniaceae</taxon>
        <taxon>Gordonia</taxon>
    </lineage>
</organism>
<name>A0A857KFR4_9ACTN</name>
<evidence type="ECO:0000256" key="1">
    <source>
        <dbReference type="ARBA" id="ARBA00005254"/>
    </source>
</evidence>
<accession>A0A857KFR4</accession>
<dbReference type="RefSeq" id="WP_005185364.1">
    <property type="nucleotide sequence ID" value="NZ_CP045804.1"/>
</dbReference>
<reference evidence="2" key="1">
    <citation type="journal article" date="2021" name="Nat. Microbiol.">
        <title>Cocultivation of an ultrasmall environmental parasitic bacterium with lytic ability against bacteria associated with wastewater foams.</title>
        <authorList>
            <person name="Batinovic S."/>
            <person name="Rose J.J.A."/>
            <person name="Ratcliffe J."/>
            <person name="Seviour R.J."/>
            <person name="Petrovski S."/>
        </authorList>
    </citation>
    <scope>NUCLEOTIDE SEQUENCE</scope>
    <source>
        <strain evidence="2">CON44</strain>
    </source>
</reference>
<evidence type="ECO:0000313" key="2">
    <source>
        <dbReference type="EMBL" id="QHN38132.1"/>
    </source>
</evidence>
<dbReference type="SUPFAM" id="SSF54637">
    <property type="entry name" value="Thioesterase/thiol ester dehydrase-isomerase"/>
    <property type="match status" value="1"/>
</dbReference>
<dbReference type="InterPro" id="IPR029069">
    <property type="entry name" value="HotDog_dom_sf"/>
</dbReference>
<dbReference type="EMBL" id="CP045810">
    <property type="protein sequence ID" value="QHN38132.1"/>
    <property type="molecule type" value="Genomic_DNA"/>
</dbReference>
<proteinExistence type="inferred from homology"/>